<accession>A0A919G2A4</accession>
<dbReference type="AlphaFoldDB" id="A0A919G2A4"/>
<reference evidence="1" key="2">
    <citation type="submission" date="2020-09" db="EMBL/GenBank/DDBJ databases">
        <authorList>
            <person name="Sun Q."/>
            <person name="Ohkuma M."/>
        </authorList>
    </citation>
    <scope>NUCLEOTIDE SEQUENCE</scope>
    <source>
        <strain evidence="1">JCM 5069</strain>
    </source>
</reference>
<name>A0A919G2A4_9ACTN</name>
<gene>
    <name evidence="1" type="ORF">GCM10018793_20510</name>
</gene>
<evidence type="ECO:0000313" key="1">
    <source>
        <dbReference type="EMBL" id="GHH75885.1"/>
    </source>
</evidence>
<sequence>MGSRGKACGVVMAWFLTGWGKRAAGLSDGRAASRGVAGWRGRRRGERLRVVMAESAGQGPGGRCPPLA</sequence>
<reference evidence="1" key="1">
    <citation type="journal article" date="2014" name="Int. J. Syst. Evol. Microbiol.">
        <title>Complete genome sequence of Corynebacterium casei LMG S-19264T (=DSM 44701T), isolated from a smear-ripened cheese.</title>
        <authorList>
            <consortium name="US DOE Joint Genome Institute (JGI-PGF)"/>
            <person name="Walter F."/>
            <person name="Albersmeier A."/>
            <person name="Kalinowski J."/>
            <person name="Ruckert C."/>
        </authorList>
    </citation>
    <scope>NUCLEOTIDE SEQUENCE</scope>
    <source>
        <strain evidence="1">JCM 5069</strain>
    </source>
</reference>
<dbReference type="Proteomes" id="UP000603708">
    <property type="component" value="Unassembled WGS sequence"/>
</dbReference>
<organism evidence="1 2">
    <name type="scientific">Streptomyces sulfonofaciens</name>
    <dbReference type="NCBI Taxonomy" id="68272"/>
    <lineage>
        <taxon>Bacteria</taxon>
        <taxon>Bacillati</taxon>
        <taxon>Actinomycetota</taxon>
        <taxon>Actinomycetes</taxon>
        <taxon>Kitasatosporales</taxon>
        <taxon>Streptomycetaceae</taxon>
        <taxon>Streptomyces</taxon>
    </lineage>
</organism>
<evidence type="ECO:0000313" key="2">
    <source>
        <dbReference type="Proteomes" id="UP000603708"/>
    </source>
</evidence>
<keyword evidence="2" id="KW-1185">Reference proteome</keyword>
<dbReference type="EMBL" id="BNCD01000004">
    <property type="protein sequence ID" value="GHH75885.1"/>
    <property type="molecule type" value="Genomic_DNA"/>
</dbReference>
<protein>
    <submittedName>
        <fullName evidence="1">Uncharacterized protein</fullName>
    </submittedName>
</protein>
<proteinExistence type="predicted"/>
<comment type="caution">
    <text evidence="1">The sequence shown here is derived from an EMBL/GenBank/DDBJ whole genome shotgun (WGS) entry which is preliminary data.</text>
</comment>